<evidence type="ECO:0000313" key="2">
    <source>
        <dbReference type="Proteomes" id="UP000322214"/>
    </source>
</evidence>
<accession>A0A5B9P7G5</accession>
<keyword evidence="2" id="KW-1185">Reference proteome</keyword>
<dbReference type="OrthoDB" id="290819at2"/>
<dbReference type="KEGG" id="mff:MFFC18_21500"/>
<protein>
    <submittedName>
        <fullName evidence="1">Uncharacterized protein</fullName>
    </submittedName>
</protein>
<dbReference type="RefSeq" id="WP_075082360.1">
    <property type="nucleotide sequence ID" value="NZ_CP042912.1"/>
</dbReference>
<reference evidence="1 2" key="1">
    <citation type="submission" date="2019-08" db="EMBL/GenBank/DDBJ databases">
        <title>Deep-cultivation of Planctomycetes and their phenomic and genomic characterization uncovers novel biology.</title>
        <authorList>
            <person name="Wiegand S."/>
            <person name="Jogler M."/>
            <person name="Boedeker C."/>
            <person name="Pinto D."/>
            <person name="Vollmers J."/>
            <person name="Rivas-Marin E."/>
            <person name="Kohn T."/>
            <person name="Peeters S.H."/>
            <person name="Heuer A."/>
            <person name="Rast P."/>
            <person name="Oberbeckmann S."/>
            <person name="Bunk B."/>
            <person name="Jeske O."/>
            <person name="Meyerdierks A."/>
            <person name="Storesund J.E."/>
            <person name="Kallscheuer N."/>
            <person name="Luecker S."/>
            <person name="Lage O.M."/>
            <person name="Pohl T."/>
            <person name="Merkel B.J."/>
            <person name="Hornburger P."/>
            <person name="Mueller R.-W."/>
            <person name="Bruemmer F."/>
            <person name="Labrenz M."/>
            <person name="Spormann A.M."/>
            <person name="Op den Camp H."/>
            <person name="Overmann J."/>
            <person name="Amann R."/>
            <person name="Jetten M.S.M."/>
            <person name="Mascher T."/>
            <person name="Medema M.H."/>
            <person name="Devos D.P."/>
            <person name="Kaster A.-K."/>
            <person name="Ovreas L."/>
            <person name="Rohde M."/>
            <person name="Galperin M.Y."/>
            <person name="Jogler C."/>
        </authorList>
    </citation>
    <scope>NUCLEOTIDE SEQUENCE [LARGE SCALE GENOMIC DNA]</scope>
    <source>
        <strain evidence="1 2">FC18</strain>
    </source>
</reference>
<dbReference type="AlphaFoldDB" id="A0A5B9P7G5"/>
<evidence type="ECO:0000313" key="1">
    <source>
        <dbReference type="EMBL" id="QEG22274.1"/>
    </source>
</evidence>
<organism evidence="1 2">
    <name type="scientific">Mariniblastus fucicola</name>
    <dbReference type="NCBI Taxonomy" id="980251"/>
    <lineage>
        <taxon>Bacteria</taxon>
        <taxon>Pseudomonadati</taxon>
        <taxon>Planctomycetota</taxon>
        <taxon>Planctomycetia</taxon>
        <taxon>Pirellulales</taxon>
        <taxon>Pirellulaceae</taxon>
        <taxon>Mariniblastus</taxon>
    </lineage>
</organism>
<sequence length="145" mass="16499">MADEPQQIWADYYARIRRRRIAEAEFINSKMWTDGVTNDTVLAIDFKHFGNVESDIRLLANQLSENYSMTICLSDDEKTWIAEGTTRPYGVDGMLGDQLKNWAEFMCDVSNSYACVFSAWKLTDTGRKIAWSPDNLDIDPEAIGG</sequence>
<dbReference type="EMBL" id="CP042912">
    <property type="protein sequence ID" value="QEG22274.1"/>
    <property type="molecule type" value="Genomic_DNA"/>
</dbReference>
<dbReference type="Proteomes" id="UP000322214">
    <property type="component" value="Chromosome"/>
</dbReference>
<proteinExistence type="predicted"/>
<gene>
    <name evidence="1" type="ORF">MFFC18_21500</name>
</gene>
<name>A0A5B9P7G5_9BACT</name>